<comment type="caution">
    <text evidence="2">The sequence shown here is derived from an EMBL/GenBank/DDBJ whole genome shotgun (WGS) entry which is preliminary data.</text>
</comment>
<reference evidence="2" key="2">
    <citation type="submission" date="2020-06" db="EMBL/GenBank/DDBJ databases">
        <authorList>
            <person name="Sheffer M."/>
        </authorList>
    </citation>
    <scope>NUCLEOTIDE SEQUENCE</scope>
</reference>
<organism evidence="2 3">
    <name type="scientific">Argiope bruennichi</name>
    <name type="common">Wasp spider</name>
    <name type="synonym">Aranea bruennichi</name>
    <dbReference type="NCBI Taxonomy" id="94029"/>
    <lineage>
        <taxon>Eukaryota</taxon>
        <taxon>Metazoa</taxon>
        <taxon>Ecdysozoa</taxon>
        <taxon>Arthropoda</taxon>
        <taxon>Chelicerata</taxon>
        <taxon>Arachnida</taxon>
        <taxon>Araneae</taxon>
        <taxon>Araneomorphae</taxon>
        <taxon>Entelegynae</taxon>
        <taxon>Araneoidea</taxon>
        <taxon>Araneidae</taxon>
        <taxon>Argiope</taxon>
    </lineage>
</organism>
<feature type="domain" description="BTB" evidence="1">
    <location>
        <begin position="256"/>
        <end position="323"/>
    </location>
</feature>
<keyword evidence="3" id="KW-1185">Reference proteome</keyword>
<reference evidence="2" key="1">
    <citation type="journal article" date="2020" name="bioRxiv">
        <title>Chromosome-level reference genome of the European wasp spider Argiope bruennichi: a resource for studies on range expansion and evolutionary adaptation.</title>
        <authorList>
            <person name="Sheffer M.M."/>
            <person name="Hoppe A."/>
            <person name="Krehenwinkel H."/>
            <person name="Uhl G."/>
            <person name="Kuss A.W."/>
            <person name="Jensen L."/>
            <person name="Jensen C."/>
            <person name="Gillespie R.G."/>
            <person name="Hoff K.J."/>
            <person name="Prost S."/>
        </authorList>
    </citation>
    <scope>NUCLEOTIDE SEQUENCE</scope>
</reference>
<dbReference type="PROSITE" id="PS50097">
    <property type="entry name" value="BTB"/>
    <property type="match status" value="1"/>
</dbReference>
<proteinExistence type="predicted"/>
<evidence type="ECO:0000313" key="2">
    <source>
        <dbReference type="EMBL" id="KAF8771423.1"/>
    </source>
</evidence>
<dbReference type="InterPro" id="IPR000210">
    <property type="entry name" value="BTB/POZ_dom"/>
</dbReference>
<sequence length="424" mass="48320">MHEEIEDIDHSTLSANEFCTKSDEVVPKPKKHDPIDFQIVTRIPEKNYRFQWIIRQYSTLSPNIALYSTDIHILDTTRYRLKLVKYENGFGLFHVSKEKSDETRKEDEINAVNRENESRVSYAIGWASPIEIARSAPSTASAKEAVPNAKTNVSDDFTFKTAYQISTSDSMSKDLMKWSVCFSDNSKSQSFKIGEYMNNTSEAFPDDTLILDCNLKVILIPKTEEIPVAFKPSLQSNGLKKLSMDLKALYQNSLDTDVTLVVGTDKIHAHKLILTARSPVFKKIFHHNMEETEQNSVSITDVQFSALQRLVGFLYSGIILDGEKDMNLQELYDLYYAADKYEVIDLREMAANSLLGRIQVDSASDILVWADRHNDKDLKSKIMNFIRLNFEVVSNTDSWESCALLYPRLAAEVVNFCAKKLKNS</sequence>
<dbReference type="Pfam" id="PF00651">
    <property type="entry name" value="BTB"/>
    <property type="match status" value="1"/>
</dbReference>
<dbReference type="SUPFAM" id="SSF54695">
    <property type="entry name" value="POZ domain"/>
    <property type="match status" value="1"/>
</dbReference>
<dbReference type="SMART" id="SM00225">
    <property type="entry name" value="BTB"/>
    <property type="match status" value="1"/>
</dbReference>
<protein>
    <submittedName>
        <fullName evidence="2">Speckle-type POZ protein B like protein</fullName>
    </submittedName>
</protein>
<dbReference type="InterPro" id="IPR011333">
    <property type="entry name" value="SKP1/BTB/POZ_sf"/>
</dbReference>
<dbReference type="PANTHER" id="PTHR24413">
    <property type="entry name" value="SPECKLE-TYPE POZ PROTEIN"/>
    <property type="match status" value="1"/>
</dbReference>
<dbReference type="Gene3D" id="1.25.40.420">
    <property type="match status" value="1"/>
</dbReference>
<gene>
    <name evidence="2" type="ORF">HNY73_018847</name>
</gene>
<evidence type="ECO:0000259" key="1">
    <source>
        <dbReference type="PROSITE" id="PS50097"/>
    </source>
</evidence>
<evidence type="ECO:0000313" key="3">
    <source>
        <dbReference type="Proteomes" id="UP000807504"/>
    </source>
</evidence>
<name>A0A8T0EFM4_ARGBR</name>
<accession>A0A8T0EFM4</accession>
<dbReference type="Proteomes" id="UP000807504">
    <property type="component" value="Unassembled WGS sequence"/>
</dbReference>
<dbReference type="AlphaFoldDB" id="A0A8T0EFM4"/>
<dbReference type="Gene3D" id="3.30.710.10">
    <property type="entry name" value="Potassium Channel Kv1.1, Chain A"/>
    <property type="match status" value="1"/>
</dbReference>
<dbReference type="EMBL" id="JABXBU010002228">
    <property type="protein sequence ID" value="KAF8771423.1"/>
    <property type="molecule type" value="Genomic_DNA"/>
</dbReference>